<dbReference type="Pfam" id="PF02984">
    <property type="entry name" value="Cyclin_C"/>
    <property type="match status" value="1"/>
</dbReference>
<evidence type="ECO:0000313" key="10">
    <source>
        <dbReference type="EMBL" id="KAK7384769.1"/>
    </source>
</evidence>
<comment type="similarity">
    <text evidence="1">Belongs to the cyclin family. Cyclin AB subfamily.</text>
</comment>
<dbReference type="Gene3D" id="1.10.472.10">
    <property type="entry name" value="Cyclin-like"/>
    <property type="match status" value="2"/>
</dbReference>
<reference evidence="10 11" key="1">
    <citation type="submission" date="2024-01" db="EMBL/GenBank/DDBJ databases">
        <title>The genomes of 5 underutilized Papilionoideae crops provide insights into root nodulation and disease resistanc.</title>
        <authorList>
            <person name="Jiang F."/>
        </authorList>
    </citation>
    <scope>NUCLEOTIDE SEQUENCE [LARGE SCALE GENOMIC DNA]</scope>
    <source>
        <strain evidence="10">DUOXIRENSHENG_FW03</strain>
        <tissue evidence="10">Leaves</tissue>
    </source>
</reference>
<evidence type="ECO:0000313" key="11">
    <source>
        <dbReference type="Proteomes" id="UP001386955"/>
    </source>
</evidence>
<evidence type="ECO:0000256" key="4">
    <source>
        <dbReference type="ARBA" id="ARBA00023127"/>
    </source>
</evidence>
<keyword evidence="11" id="KW-1185">Reference proteome</keyword>
<dbReference type="FunFam" id="1.10.472.10:FF:000167">
    <property type="entry name" value="Mitotic cyclin 6"/>
    <property type="match status" value="1"/>
</dbReference>
<dbReference type="GO" id="GO:0016538">
    <property type="term" value="F:cyclin-dependent protein serine/threonine kinase regulator activity"/>
    <property type="evidence" value="ECO:0007669"/>
    <property type="project" value="InterPro"/>
</dbReference>
<evidence type="ECO:0000256" key="6">
    <source>
        <dbReference type="ARBA" id="ARBA00032263"/>
    </source>
</evidence>
<dbReference type="InterPro" id="IPR048258">
    <property type="entry name" value="Cyclins_cyclin-box"/>
</dbReference>
<dbReference type="CDD" id="cd20506">
    <property type="entry name" value="CYCLIN_AtCycA-like_rpt2"/>
    <property type="match status" value="1"/>
</dbReference>
<evidence type="ECO:0000259" key="9">
    <source>
        <dbReference type="SMART" id="SM01332"/>
    </source>
</evidence>
<dbReference type="PROSITE" id="PS00292">
    <property type="entry name" value="CYCLINS"/>
    <property type="match status" value="1"/>
</dbReference>
<evidence type="ECO:0000256" key="2">
    <source>
        <dbReference type="ARBA" id="ARBA00011177"/>
    </source>
</evidence>
<dbReference type="InterPro" id="IPR039361">
    <property type="entry name" value="Cyclin"/>
</dbReference>
<dbReference type="FunFam" id="1.10.472.10:FF:000013">
    <property type="entry name" value="Cyclin A1"/>
    <property type="match status" value="1"/>
</dbReference>
<feature type="domain" description="Cyclin C-terminal" evidence="9">
    <location>
        <begin position="316"/>
        <end position="439"/>
    </location>
</feature>
<dbReference type="AlphaFoldDB" id="A0AAN9RWN4"/>
<evidence type="ECO:0000256" key="7">
    <source>
        <dbReference type="RuleBase" id="RU000383"/>
    </source>
</evidence>
<feature type="domain" description="Cyclin-like" evidence="8">
    <location>
        <begin position="320"/>
        <end position="408"/>
    </location>
</feature>
<dbReference type="GO" id="GO:0051301">
    <property type="term" value="P:cell division"/>
    <property type="evidence" value="ECO:0007669"/>
    <property type="project" value="UniProtKB-KW"/>
</dbReference>
<evidence type="ECO:0000259" key="8">
    <source>
        <dbReference type="SMART" id="SM00385"/>
    </source>
</evidence>
<keyword evidence="4 7" id="KW-0195">Cyclin</keyword>
<name>A0AAN9RWN4_PSOTE</name>
<organism evidence="10 11">
    <name type="scientific">Psophocarpus tetragonolobus</name>
    <name type="common">Winged bean</name>
    <name type="synonym">Dolichos tetragonolobus</name>
    <dbReference type="NCBI Taxonomy" id="3891"/>
    <lineage>
        <taxon>Eukaryota</taxon>
        <taxon>Viridiplantae</taxon>
        <taxon>Streptophyta</taxon>
        <taxon>Embryophyta</taxon>
        <taxon>Tracheophyta</taxon>
        <taxon>Spermatophyta</taxon>
        <taxon>Magnoliopsida</taxon>
        <taxon>eudicotyledons</taxon>
        <taxon>Gunneridae</taxon>
        <taxon>Pentapetalae</taxon>
        <taxon>rosids</taxon>
        <taxon>fabids</taxon>
        <taxon>Fabales</taxon>
        <taxon>Fabaceae</taxon>
        <taxon>Papilionoideae</taxon>
        <taxon>50 kb inversion clade</taxon>
        <taxon>NPAAA clade</taxon>
        <taxon>indigoferoid/millettioid clade</taxon>
        <taxon>Phaseoleae</taxon>
        <taxon>Psophocarpus</taxon>
    </lineage>
</organism>
<evidence type="ECO:0000256" key="3">
    <source>
        <dbReference type="ARBA" id="ARBA00022618"/>
    </source>
</evidence>
<dbReference type="SMART" id="SM01332">
    <property type="entry name" value="Cyclin_C"/>
    <property type="match status" value="1"/>
</dbReference>
<dbReference type="GO" id="GO:0044772">
    <property type="term" value="P:mitotic cell cycle phase transition"/>
    <property type="evidence" value="ECO:0007669"/>
    <property type="project" value="InterPro"/>
</dbReference>
<accession>A0AAN9RWN4</accession>
<dbReference type="CDD" id="cd20562">
    <property type="entry name" value="CYCLIN_AtCycA_like_rpt1"/>
    <property type="match status" value="1"/>
</dbReference>
<gene>
    <name evidence="10" type="ORF">VNO78_30470</name>
</gene>
<dbReference type="PIRSF" id="PIRSF001771">
    <property type="entry name" value="Cyclin_A_B_D_E"/>
    <property type="match status" value="1"/>
</dbReference>
<dbReference type="InterPro" id="IPR013763">
    <property type="entry name" value="Cyclin-like_dom"/>
</dbReference>
<evidence type="ECO:0000256" key="5">
    <source>
        <dbReference type="ARBA" id="ARBA00023306"/>
    </source>
</evidence>
<comment type="subunit">
    <text evidence="2">Interacts with the CDC2 protein kinase to form a serine/threonine kinase holoenzyme complex also known as maturation promoting factor (MPF). The cyclin subunit imparts substrate specificity to the complex.</text>
</comment>
<dbReference type="SMART" id="SM00385">
    <property type="entry name" value="CYCLIN"/>
    <property type="match status" value="2"/>
</dbReference>
<dbReference type="Pfam" id="PF00134">
    <property type="entry name" value="Cyclin_N"/>
    <property type="match status" value="1"/>
</dbReference>
<dbReference type="InterPro" id="IPR046965">
    <property type="entry name" value="Cyclin_A/B-like"/>
</dbReference>
<proteinExistence type="inferred from homology"/>
<dbReference type="SUPFAM" id="SSF47954">
    <property type="entry name" value="Cyclin-like"/>
    <property type="match status" value="2"/>
</dbReference>
<dbReference type="InterPro" id="IPR006671">
    <property type="entry name" value="Cyclin_N"/>
</dbReference>
<dbReference type="EMBL" id="JAYMYS010000008">
    <property type="protein sequence ID" value="KAK7384769.1"/>
    <property type="molecule type" value="Genomic_DNA"/>
</dbReference>
<dbReference type="Proteomes" id="UP001386955">
    <property type="component" value="Unassembled WGS sequence"/>
</dbReference>
<dbReference type="PANTHER" id="PTHR10177">
    <property type="entry name" value="CYCLINS"/>
    <property type="match status" value="1"/>
</dbReference>
<feature type="domain" description="Cyclin-like" evidence="8">
    <location>
        <begin position="223"/>
        <end position="307"/>
    </location>
</feature>
<dbReference type="InterPro" id="IPR036915">
    <property type="entry name" value="Cyclin-like_sf"/>
</dbReference>
<evidence type="ECO:0000256" key="1">
    <source>
        <dbReference type="ARBA" id="ARBA00006955"/>
    </source>
</evidence>
<comment type="caution">
    <text evidence="10">The sequence shown here is derived from an EMBL/GenBank/DDBJ whole genome shotgun (WGS) entry which is preliminary data.</text>
</comment>
<protein>
    <recommendedName>
        <fullName evidence="6">B-like cyclin</fullName>
    </recommendedName>
</protein>
<sequence length="449" mass="50639">MDRNAVFGGVREGGERGVRVTRAMARAMGGVCASSKPSFKKEGKNKKKSLDKGRAVLADVTNVCRKQQNKKCSTSKSQIRGGCKKKSTNGVSNASIQVSSTQGHVRTNIAKDLSTTSTLQSHDSIVAERLEDRELVLPCVSISMRGHVMEDIDMISEELKHSDGLGIVDIDSVELKDPLIWSSYSPDIYSNICVREFERRPLADYMDELQQDITPSMRGVLIDWLVEVSEEYKLVPDTLYLTVNLIDRFLSRSLIQKQRLQLLGITCMLIASKYEEICAPPVEEFCFITDNTYTKAEVLKMESEVLNLLHFQLSVPTTKTFLRRFILAAQSSYKVSYVELDFLVNYLAELTLVEYSFLQFLPSLIAASAVLLARWTLNQSEHPWNSTMEHYTNYKMSELKTTVLALADLQLDTKGCPLNAIREKYKQQKFMSVANLPLKPVQSLFQSQV</sequence>
<dbReference type="InterPro" id="IPR004367">
    <property type="entry name" value="Cyclin_C-dom"/>
</dbReference>
<keyword evidence="3" id="KW-0132">Cell division</keyword>
<keyword evidence="5" id="KW-0131">Cell cycle</keyword>